<comment type="caution">
    <text evidence="1">The sequence shown here is derived from an EMBL/GenBank/DDBJ whole genome shotgun (WGS) entry which is preliminary data.</text>
</comment>
<organism evidence="1 2">
    <name type="scientific">Musa balbisiana</name>
    <name type="common">Banana</name>
    <dbReference type="NCBI Taxonomy" id="52838"/>
    <lineage>
        <taxon>Eukaryota</taxon>
        <taxon>Viridiplantae</taxon>
        <taxon>Streptophyta</taxon>
        <taxon>Embryophyta</taxon>
        <taxon>Tracheophyta</taxon>
        <taxon>Spermatophyta</taxon>
        <taxon>Magnoliopsida</taxon>
        <taxon>Liliopsida</taxon>
        <taxon>Zingiberales</taxon>
        <taxon>Musaceae</taxon>
        <taxon>Musa</taxon>
    </lineage>
</organism>
<proteinExistence type="predicted"/>
<dbReference type="EMBL" id="PYDT01000011">
    <property type="protein sequence ID" value="THU44349.1"/>
    <property type="molecule type" value="Genomic_DNA"/>
</dbReference>
<name>A0A4S8I9K9_MUSBA</name>
<evidence type="ECO:0000313" key="2">
    <source>
        <dbReference type="Proteomes" id="UP000317650"/>
    </source>
</evidence>
<keyword evidence="2" id="KW-1185">Reference proteome</keyword>
<protein>
    <submittedName>
        <fullName evidence="1">Uncharacterized protein</fullName>
    </submittedName>
</protein>
<accession>A0A4S8I9K9</accession>
<gene>
    <name evidence="1" type="ORF">C4D60_Mb02t06470</name>
</gene>
<sequence>MGRRIDPHSHELLPQFLISLSVLPGNFVAIDDHLRRTIVLGYIFSHSQYVKGVEVDNELLLFLGELASLDIRSEVIGPPEPATLPAAVQAGQLGDAMPAPPPMLLHVINELPVLLRCPWPLLQAAHLLVTRRPRHCCYNTKQSLGLSENI</sequence>
<reference evidence="1 2" key="1">
    <citation type="journal article" date="2019" name="Nat. Plants">
        <title>Genome sequencing of Musa balbisiana reveals subgenome evolution and function divergence in polyploid bananas.</title>
        <authorList>
            <person name="Yao X."/>
        </authorList>
    </citation>
    <scope>NUCLEOTIDE SEQUENCE [LARGE SCALE GENOMIC DNA]</scope>
    <source>
        <strain evidence="2">cv. DH-PKW</strain>
        <tissue evidence="1">Leaves</tissue>
    </source>
</reference>
<dbReference type="AlphaFoldDB" id="A0A4S8I9K9"/>
<evidence type="ECO:0000313" key="1">
    <source>
        <dbReference type="EMBL" id="THU44349.1"/>
    </source>
</evidence>
<dbReference type="Proteomes" id="UP000317650">
    <property type="component" value="Chromosome 2"/>
</dbReference>